<dbReference type="PROSITE" id="PS50112">
    <property type="entry name" value="PAS"/>
    <property type="match status" value="3"/>
</dbReference>
<dbReference type="PANTHER" id="PTHR43047">
    <property type="entry name" value="TWO-COMPONENT HISTIDINE PROTEIN KINASE"/>
    <property type="match status" value="1"/>
</dbReference>
<accession>A0ABY7GMV5</accession>
<dbReference type="PRINTS" id="PR00344">
    <property type="entry name" value="BCTRLSENSOR"/>
</dbReference>
<dbReference type="InterPro" id="IPR001789">
    <property type="entry name" value="Sig_transdc_resp-reg_receiver"/>
</dbReference>
<evidence type="ECO:0000256" key="5">
    <source>
        <dbReference type="ARBA" id="ARBA00022777"/>
    </source>
</evidence>
<dbReference type="RefSeq" id="WP_255186732.1">
    <property type="nucleotide sequence ID" value="NZ_CP113517.1"/>
</dbReference>
<evidence type="ECO:0000256" key="2">
    <source>
        <dbReference type="ARBA" id="ARBA00012438"/>
    </source>
</evidence>
<feature type="domain" description="PAC" evidence="11">
    <location>
        <begin position="488"/>
        <end position="540"/>
    </location>
</feature>
<feature type="modified residue" description="4-aspartylphosphate" evidence="6">
    <location>
        <position position="1001"/>
    </location>
</feature>
<dbReference type="Gene3D" id="3.40.50.2300">
    <property type="match status" value="1"/>
</dbReference>
<feature type="domain" description="PAS" evidence="10">
    <location>
        <begin position="287"/>
        <end position="357"/>
    </location>
</feature>
<dbReference type="InterPro" id="IPR003018">
    <property type="entry name" value="GAF"/>
</dbReference>
<keyword evidence="3 6" id="KW-0597">Phosphoprotein</keyword>
<dbReference type="Gene3D" id="3.30.565.10">
    <property type="entry name" value="Histidine kinase-like ATPase, C-terminal domain"/>
    <property type="match status" value="1"/>
</dbReference>
<dbReference type="Gene3D" id="2.10.70.100">
    <property type="match status" value="1"/>
</dbReference>
<dbReference type="InterPro" id="IPR003594">
    <property type="entry name" value="HATPase_dom"/>
</dbReference>
<evidence type="ECO:0000259" key="8">
    <source>
        <dbReference type="PROSITE" id="PS50109"/>
    </source>
</evidence>
<evidence type="ECO:0000313" key="13">
    <source>
        <dbReference type="Proteomes" id="UP001162780"/>
    </source>
</evidence>
<dbReference type="SUPFAM" id="SSF52172">
    <property type="entry name" value="CheY-like"/>
    <property type="match status" value="1"/>
</dbReference>
<dbReference type="InterPro" id="IPR000700">
    <property type="entry name" value="PAS-assoc_C"/>
</dbReference>
<dbReference type="SUPFAM" id="SSF55785">
    <property type="entry name" value="PYP-like sensor domain (PAS domain)"/>
    <property type="match status" value="3"/>
</dbReference>
<organism evidence="12 13">
    <name type="scientific">Methylomonas rapida</name>
    <dbReference type="NCBI Taxonomy" id="2963939"/>
    <lineage>
        <taxon>Bacteria</taxon>
        <taxon>Pseudomonadati</taxon>
        <taxon>Pseudomonadota</taxon>
        <taxon>Gammaproteobacteria</taxon>
        <taxon>Methylococcales</taxon>
        <taxon>Methylococcaceae</taxon>
        <taxon>Methylomonas</taxon>
    </lineage>
</organism>
<dbReference type="InterPro" id="IPR035965">
    <property type="entry name" value="PAS-like_dom_sf"/>
</dbReference>
<dbReference type="CDD" id="cd16922">
    <property type="entry name" value="HATPase_EvgS-ArcB-TorS-like"/>
    <property type="match status" value="1"/>
</dbReference>
<keyword evidence="7" id="KW-0472">Membrane</keyword>
<dbReference type="SMART" id="SM00091">
    <property type="entry name" value="PAS"/>
    <property type="match status" value="3"/>
</dbReference>
<feature type="domain" description="PAC" evidence="11">
    <location>
        <begin position="614"/>
        <end position="670"/>
    </location>
</feature>
<keyword evidence="5" id="KW-0418">Kinase</keyword>
<feature type="transmembrane region" description="Helical" evidence="7">
    <location>
        <begin position="6"/>
        <end position="30"/>
    </location>
</feature>
<protein>
    <recommendedName>
        <fullName evidence="2">histidine kinase</fullName>
        <ecNumber evidence="2">2.7.13.3</ecNumber>
    </recommendedName>
</protein>
<dbReference type="SMART" id="SM00065">
    <property type="entry name" value="GAF"/>
    <property type="match status" value="1"/>
</dbReference>
<dbReference type="InterPro" id="IPR003661">
    <property type="entry name" value="HisK_dim/P_dom"/>
</dbReference>
<dbReference type="InterPro" id="IPR004358">
    <property type="entry name" value="Sig_transdc_His_kin-like_C"/>
</dbReference>
<dbReference type="InterPro" id="IPR013767">
    <property type="entry name" value="PAS_fold"/>
</dbReference>
<feature type="domain" description="PAC" evidence="11">
    <location>
        <begin position="360"/>
        <end position="412"/>
    </location>
</feature>
<dbReference type="Pfam" id="PF00989">
    <property type="entry name" value="PAS"/>
    <property type="match status" value="1"/>
</dbReference>
<feature type="domain" description="PAS" evidence="10">
    <location>
        <begin position="548"/>
        <end position="586"/>
    </location>
</feature>
<dbReference type="Pfam" id="PF00512">
    <property type="entry name" value="HisKA"/>
    <property type="match status" value="1"/>
</dbReference>
<dbReference type="InterPro" id="IPR001610">
    <property type="entry name" value="PAC"/>
</dbReference>
<dbReference type="EMBL" id="CP113517">
    <property type="protein sequence ID" value="WAR45825.1"/>
    <property type="molecule type" value="Genomic_DNA"/>
</dbReference>
<reference evidence="12" key="1">
    <citation type="submission" date="2022-11" db="EMBL/GenBank/DDBJ databases">
        <title>Methylomonas rapida sp. nov., Carotenoid-Producing Obligate Methanotrophs with High Growth Characteristics and Biotechnological Potential.</title>
        <authorList>
            <person name="Tikhonova E.N."/>
            <person name="Suleimanov R.Z."/>
            <person name="Miroshnikov K."/>
            <person name="Oshkin I.Y."/>
            <person name="Belova S.E."/>
            <person name="Danilova O.V."/>
            <person name="Ashikhmin A."/>
            <person name="Konopkin A."/>
            <person name="But S.Y."/>
            <person name="Khmelenina V.N."/>
            <person name="Kuznetsov N."/>
            <person name="Pimenov N.V."/>
            <person name="Dedysh S.N."/>
        </authorList>
    </citation>
    <scope>NUCLEOTIDE SEQUENCE</scope>
    <source>
        <strain evidence="12">MP1</strain>
    </source>
</reference>
<dbReference type="SMART" id="SM00387">
    <property type="entry name" value="HATPase_c"/>
    <property type="match status" value="1"/>
</dbReference>
<dbReference type="Proteomes" id="UP001162780">
    <property type="component" value="Chromosome"/>
</dbReference>
<dbReference type="Gene3D" id="3.30.450.20">
    <property type="entry name" value="PAS domain"/>
    <property type="match status" value="3"/>
</dbReference>
<dbReference type="PROSITE" id="PS50109">
    <property type="entry name" value="HIS_KIN"/>
    <property type="match status" value="1"/>
</dbReference>
<dbReference type="InterPro" id="IPR036890">
    <property type="entry name" value="HATPase_C_sf"/>
</dbReference>
<dbReference type="SMART" id="SM00388">
    <property type="entry name" value="HisKA"/>
    <property type="match status" value="1"/>
</dbReference>
<sequence length="1151" mass="128854">MAHSDYLIVCIVAVSVMIQCAAAAMAIRLIEITGKRAAWGLIAAALVLMTLRRIVPLYRLFIGDTAFPPDPFNESIGLLLSLAMALGIARVAPLFNERLQAEAALLHLNRELRAISNCNQLLMRAKDEQSLLQGICHIICAEAGYRMAWVGYVEHDAAKRVRPVVWSGAEHGYLENADITWADTKRGRGPTGTTSRTGVTTCIQDFSSEPLAAPWRESALQRGYHSSIALALRDENADIFGVLTIYSSTPNTFTPAEVRLLEELASDMAFGINVLRNRIERKQADAVRTQLAAIVESSNDAIIGKTLDGIITHWNRSAEKIYGYKADEIIGQHITTLAPPSLHTEIRTLLQKIRDGETVSHHEASRIRKDGTPIHVALTLSPIKDATGAITGISTIARDITDRKLAEEKLKRSEQGLAEAQRIAHLGNWELDLLRNKLHWSDEIYRIFEIDPEQFQASYEAFLNLIHPEDRERVDTAYTESVRHHRPYDIEHRLLMPDGRVKYVNEKCETHYDAAGKPIRSTGTIHDITERHIAQLELAKLSLKNKLILDSAGEGIYGLDSHGRCTFVNPTAALLLGYVAEELQGQPFHQMCHHSKADGTPYAEDSCPVHSAYTRAEVCRGRDFYWRKDGGGFPVEFVSTPIQVDGKLSGAVVVFSDITERMRVEEELRRYKDHLEEEVQQRTTDLVLARNAAEAANQAKSAFLANMSHELRTPLNAILGFSNMMCKDPQLSEKLRQNLDIINRSGEHLLTLINDVLEMSKIEAGRVQLESAPFDLGGMVRDVTDMMQIRAQEKGLRLLVDQDSRFPRYIFGDEARLRQILINLLGNAIKFTEQGGVTLRLGATKNTHSHLHIEVEDSGPGISPDDQALIFEPFIQLNEQGANKGTGLGLSITRQFVQLMEGSISLLSPPGKGSLFRVDLPLHEVHETEISKPTVTDKGEVIALEPGQPEYRILIIEDQRDNQLLLTLLMESIGLKVKVAENGEEGIRLFQHWHPHLIWMDRRMPVMDGVEATRRIRGLPGGKEVKIVAVTASAFIEQRSELLNAGMDDFVRKPYRSHEIYECLSKQLGLRYVYRNMPVSEEPATQLTPEMLSVLPDALKNEMIEALQSLETERIAQAIQQVAAYDPALQKILERLAEYFDYPSILKALQT</sequence>
<name>A0ABY7GMV5_9GAMM</name>
<dbReference type="PROSITE" id="PS50110">
    <property type="entry name" value="RESPONSE_REGULATORY"/>
    <property type="match status" value="1"/>
</dbReference>
<dbReference type="InterPro" id="IPR013655">
    <property type="entry name" value="PAS_fold_3"/>
</dbReference>
<dbReference type="SUPFAM" id="SSF55874">
    <property type="entry name" value="ATPase domain of HSP90 chaperone/DNA topoisomerase II/histidine kinase"/>
    <property type="match status" value="1"/>
</dbReference>
<dbReference type="EC" id="2.7.13.3" evidence="2"/>
<evidence type="ECO:0000313" key="12">
    <source>
        <dbReference type="EMBL" id="WAR45825.1"/>
    </source>
</evidence>
<evidence type="ECO:0000259" key="11">
    <source>
        <dbReference type="PROSITE" id="PS50113"/>
    </source>
</evidence>
<dbReference type="CDD" id="cd17546">
    <property type="entry name" value="REC_hyHK_CKI1_RcsC-like"/>
    <property type="match status" value="1"/>
</dbReference>
<dbReference type="InterPro" id="IPR000014">
    <property type="entry name" value="PAS"/>
</dbReference>
<dbReference type="Gene3D" id="1.10.287.130">
    <property type="match status" value="1"/>
</dbReference>
<feature type="domain" description="PAS" evidence="10">
    <location>
        <begin position="438"/>
        <end position="485"/>
    </location>
</feature>
<dbReference type="SUPFAM" id="SSF47384">
    <property type="entry name" value="Homodimeric domain of signal transducing histidine kinase"/>
    <property type="match status" value="1"/>
</dbReference>
<evidence type="ECO:0000259" key="10">
    <source>
        <dbReference type="PROSITE" id="PS50112"/>
    </source>
</evidence>
<dbReference type="Gene3D" id="3.30.450.40">
    <property type="match status" value="1"/>
</dbReference>
<dbReference type="InterPro" id="IPR036097">
    <property type="entry name" value="HisK_dim/P_sf"/>
</dbReference>
<dbReference type="NCBIfam" id="TIGR00229">
    <property type="entry name" value="sensory_box"/>
    <property type="match status" value="3"/>
</dbReference>
<evidence type="ECO:0000256" key="7">
    <source>
        <dbReference type="SAM" id="Phobius"/>
    </source>
</evidence>
<dbReference type="SUPFAM" id="SSF55781">
    <property type="entry name" value="GAF domain-like"/>
    <property type="match status" value="1"/>
</dbReference>
<proteinExistence type="predicted"/>
<feature type="domain" description="Response regulatory" evidence="9">
    <location>
        <begin position="952"/>
        <end position="1068"/>
    </location>
</feature>
<dbReference type="Pfam" id="PF08447">
    <property type="entry name" value="PAS_3"/>
    <property type="match status" value="1"/>
</dbReference>
<dbReference type="PANTHER" id="PTHR43047:SF64">
    <property type="entry name" value="HISTIDINE KINASE CONTAINING CHEY-HOMOLOGOUS RECEIVER DOMAIN AND PAS DOMAIN-RELATED"/>
    <property type="match status" value="1"/>
</dbReference>
<dbReference type="Pfam" id="PF13426">
    <property type="entry name" value="PAS_9"/>
    <property type="match status" value="1"/>
</dbReference>
<evidence type="ECO:0000259" key="9">
    <source>
        <dbReference type="PROSITE" id="PS50110"/>
    </source>
</evidence>
<evidence type="ECO:0000256" key="6">
    <source>
        <dbReference type="PROSITE-ProRule" id="PRU00169"/>
    </source>
</evidence>
<dbReference type="SMART" id="SM00086">
    <property type="entry name" value="PAC"/>
    <property type="match status" value="3"/>
</dbReference>
<keyword evidence="7" id="KW-1133">Transmembrane helix</keyword>
<dbReference type="InterPro" id="IPR005467">
    <property type="entry name" value="His_kinase_dom"/>
</dbReference>
<dbReference type="InterPro" id="IPR029016">
    <property type="entry name" value="GAF-like_dom_sf"/>
</dbReference>
<dbReference type="CDD" id="cd00130">
    <property type="entry name" value="PAS"/>
    <property type="match status" value="3"/>
</dbReference>
<keyword evidence="7" id="KW-0812">Transmembrane</keyword>
<dbReference type="PROSITE" id="PS50113">
    <property type="entry name" value="PAC"/>
    <property type="match status" value="3"/>
</dbReference>
<dbReference type="SMART" id="SM00448">
    <property type="entry name" value="REC"/>
    <property type="match status" value="1"/>
</dbReference>
<evidence type="ECO:0000256" key="4">
    <source>
        <dbReference type="ARBA" id="ARBA00022679"/>
    </source>
</evidence>
<feature type="domain" description="Histidine kinase" evidence="8">
    <location>
        <begin position="706"/>
        <end position="924"/>
    </location>
</feature>
<dbReference type="InterPro" id="IPR011006">
    <property type="entry name" value="CheY-like_superfamily"/>
</dbReference>
<comment type="catalytic activity">
    <reaction evidence="1">
        <text>ATP + protein L-histidine = ADP + protein N-phospho-L-histidine.</text>
        <dbReference type="EC" id="2.7.13.3"/>
    </reaction>
</comment>
<dbReference type="Pfam" id="PF02518">
    <property type="entry name" value="HATPase_c"/>
    <property type="match status" value="1"/>
</dbReference>
<gene>
    <name evidence="12" type="ORF">NM686_004735</name>
</gene>
<dbReference type="CDD" id="cd00082">
    <property type="entry name" value="HisKA"/>
    <property type="match status" value="1"/>
</dbReference>
<keyword evidence="4" id="KW-0808">Transferase</keyword>
<dbReference type="Pfam" id="PF13185">
    <property type="entry name" value="GAF_2"/>
    <property type="match status" value="1"/>
</dbReference>
<keyword evidence="13" id="KW-1185">Reference proteome</keyword>
<evidence type="ECO:0000256" key="1">
    <source>
        <dbReference type="ARBA" id="ARBA00000085"/>
    </source>
</evidence>
<evidence type="ECO:0000256" key="3">
    <source>
        <dbReference type="ARBA" id="ARBA00022553"/>
    </source>
</evidence>
<dbReference type="Pfam" id="PF00072">
    <property type="entry name" value="Response_reg"/>
    <property type="match status" value="1"/>
</dbReference>